<dbReference type="InterPro" id="IPR001227">
    <property type="entry name" value="Ac_transferase_dom_sf"/>
</dbReference>
<evidence type="ECO:0000313" key="7">
    <source>
        <dbReference type="Proteomes" id="UP001501747"/>
    </source>
</evidence>
<dbReference type="Proteomes" id="UP001501747">
    <property type="component" value="Unassembled WGS sequence"/>
</dbReference>
<keyword evidence="7" id="KW-1185">Reference proteome</keyword>
<evidence type="ECO:0000259" key="5">
    <source>
        <dbReference type="Pfam" id="PF21124"/>
    </source>
</evidence>
<dbReference type="SUPFAM" id="SSF52151">
    <property type="entry name" value="FabD/lysophospholipase-like"/>
    <property type="match status" value="1"/>
</dbReference>
<proteinExistence type="predicted"/>
<organism evidence="6 7">
    <name type="scientific">Allokutzneria multivorans</name>
    <dbReference type="NCBI Taxonomy" id="1142134"/>
    <lineage>
        <taxon>Bacteria</taxon>
        <taxon>Bacillati</taxon>
        <taxon>Actinomycetota</taxon>
        <taxon>Actinomycetes</taxon>
        <taxon>Pseudonocardiales</taxon>
        <taxon>Pseudonocardiaceae</taxon>
        <taxon>Allokutzneria</taxon>
    </lineage>
</organism>
<comment type="catalytic activity">
    <reaction evidence="4">
        <text>holo-[ACP] + malonyl-CoA = malonyl-[ACP] + CoA</text>
        <dbReference type="Rhea" id="RHEA:41792"/>
        <dbReference type="Rhea" id="RHEA-COMP:9623"/>
        <dbReference type="Rhea" id="RHEA-COMP:9685"/>
        <dbReference type="ChEBI" id="CHEBI:57287"/>
        <dbReference type="ChEBI" id="CHEBI:57384"/>
        <dbReference type="ChEBI" id="CHEBI:64479"/>
        <dbReference type="ChEBI" id="CHEBI:78449"/>
        <dbReference type="EC" id="2.3.1.39"/>
    </reaction>
</comment>
<dbReference type="PANTHER" id="PTHR42681:SF1">
    <property type="entry name" value="MALONYL-COA-ACYL CARRIER PROTEIN TRANSACYLASE, MITOCHONDRIAL"/>
    <property type="match status" value="1"/>
</dbReference>
<evidence type="ECO:0000256" key="4">
    <source>
        <dbReference type="ARBA" id="ARBA00048462"/>
    </source>
</evidence>
<keyword evidence="3" id="KW-0012">Acyltransferase</keyword>
<sequence length="310" mass="34251">MSSTAVVFPGMGPSTFADVGKFMIVNPFAKARLAEASEAVGYDVLTAFSRSEHVYTEVAQVAFVVNSIAVSDWAREHLGLNPLLCAGPSNGLRAATAFSGALSFADTVRLTADLAAWEREYFDRAENADIVTHSFVRTPGDALAEMLAELDERGEWAEISSYLEDGFFNVSLREHNLDWFKQSIRDAGGYSMYTMRPPAHSSLFEPQREHAAREIYPKYTFADPDLPLVADHDGALVTTGEGVRELHLAGIVQPVRWDSVVGTLRQHGVERVCVTGSDNLFRRLRSTKSFEVVAVDPDRALKHRKSLVQR</sequence>
<evidence type="ECO:0000256" key="2">
    <source>
        <dbReference type="ARBA" id="ARBA00022679"/>
    </source>
</evidence>
<accession>A0ABP7T990</accession>
<evidence type="ECO:0000313" key="6">
    <source>
        <dbReference type="EMBL" id="GAA4022961.1"/>
    </source>
</evidence>
<dbReference type="PANTHER" id="PTHR42681">
    <property type="entry name" value="MALONYL-COA-ACYL CARRIER PROTEIN TRANSACYLASE, MITOCHONDRIAL"/>
    <property type="match status" value="1"/>
</dbReference>
<dbReference type="Pfam" id="PF21124">
    <property type="entry name" value="VinK_C"/>
    <property type="match status" value="1"/>
</dbReference>
<dbReference type="EC" id="2.3.1.39" evidence="1"/>
<reference evidence="7" key="1">
    <citation type="journal article" date="2019" name="Int. J. Syst. Evol. Microbiol.">
        <title>The Global Catalogue of Microorganisms (GCM) 10K type strain sequencing project: providing services to taxonomists for standard genome sequencing and annotation.</title>
        <authorList>
            <consortium name="The Broad Institute Genomics Platform"/>
            <consortium name="The Broad Institute Genome Sequencing Center for Infectious Disease"/>
            <person name="Wu L."/>
            <person name="Ma J."/>
        </authorList>
    </citation>
    <scope>NUCLEOTIDE SEQUENCE [LARGE SCALE GENOMIC DNA]</scope>
    <source>
        <strain evidence="7">JCM 17342</strain>
    </source>
</reference>
<name>A0ABP7T990_9PSEU</name>
<dbReference type="InterPro" id="IPR049416">
    <property type="entry name" value="VinK-like_small"/>
</dbReference>
<gene>
    <name evidence="6" type="primary">fabD_2</name>
    <name evidence="6" type="ORF">GCM10022247_54050</name>
</gene>
<protein>
    <recommendedName>
        <fullName evidence="1">[acyl-carrier-protein] S-malonyltransferase</fullName>
        <ecNumber evidence="1">2.3.1.39</ecNumber>
    </recommendedName>
</protein>
<comment type="caution">
    <text evidence="6">The sequence shown here is derived from an EMBL/GenBank/DDBJ whole genome shotgun (WGS) entry which is preliminary data.</text>
</comment>
<dbReference type="InterPro" id="IPR050858">
    <property type="entry name" value="Mal-CoA-ACP_Trans/PKS_FabD"/>
</dbReference>
<evidence type="ECO:0000256" key="3">
    <source>
        <dbReference type="ARBA" id="ARBA00023315"/>
    </source>
</evidence>
<dbReference type="InterPro" id="IPR016035">
    <property type="entry name" value="Acyl_Trfase/lysoPLipase"/>
</dbReference>
<dbReference type="RefSeq" id="WP_344880357.1">
    <property type="nucleotide sequence ID" value="NZ_BAABAL010000018.1"/>
</dbReference>
<dbReference type="Gene3D" id="3.40.366.10">
    <property type="entry name" value="Malonyl-Coenzyme A Acyl Carrier Protein, domain 2"/>
    <property type="match status" value="2"/>
</dbReference>
<dbReference type="EMBL" id="BAABAL010000018">
    <property type="protein sequence ID" value="GAA4022961.1"/>
    <property type="molecule type" value="Genomic_DNA"/>
</dbReference>
<evidence type="ECO:0000256" key="1">
    <source>
        <dbReference type="ARBA" id="ARBA00013258"/>
    </source>
</evidence>
<feature type="domain" description="Malonyl-CoA-[acyl-carrier-protein] transacylase small" evidence="5">
    <location>
        <begin position="134"/>
        <end position="195"/>
    </location>
</feature>
<keyword evidence="2" id="KW-0808">Transferase</keyword>